<evidence type="ECO:0000256" key="2">
    <source>
        <dbReference type="ARBA" id="ARBA00034247"/>
    </source>
</evidence>
<dbReference type="RefSeq" id="WP_105534244.1">
    <property type="nucleotide sequence ID" value="NZ_PUGF01000036.1"/>
</dbReference>
<dbReference type="NCBIfam" id="TIGR00254">
    <property type="entry name" value="GGDEF"/>
    <property type="match status" value="1"/>
</dbReference>
<dbReference type="SUPFAM" id="SSF55073">
    <property type="entry name" value="Nucleotide cyclase"/>
    <property type="match status" value="1"/>
</dbReference>
<dbReference type="EMBL" id="PUGF01000036">
    <property type="protein sequence ID" value="PRC90772.1"/>
    <property type="molecule type" value="Genomic_DNA"/>
</dbReference>
<dbReference type="InterPro" id="IPR050469">
    <property type="entry name" value="Diguanylate_Cyclase"/>
</dbReference>
<feature type="region of interest" description="Disordered" evidence="4">
    <location>
        <begin position="1"/>
        <end position="28"/>
    </location>
</feature>
<accession>A0A2S9GSS3</accession>
<dbReference type="InterPro" id="IPR043128">
    <property type="entry name" value="Rev_trsase/Diguanyl_cyclase"/>
</dbReference>
<organism evidence="6 7">
    <name type="scientific">Solimicrobium silvestre</name>
    <dbReference type="NCBI Taxonomy" id="2099400"/>
    <lineage>
        <taxon>Bacteria</taxon>
        <taxon>Pseudomonadati</taxon>
        <taxon>Pseudomonadota</taxon>
        <taxon>Betaproteobacteria</taxon>
        <taxon>Burkholderiales</taxon>
        <taxon>Oxalobacteraceae</taxon>
        <taxon>Solimicrobium</taxon>
    </lineage>
</organism>
<evidence type="ECO:0000256" key="1">
    <source>
        <dbReference type="ARBA" id="ARBA00012528"/>
    </source>
</evidence>
<evidence type="ECO:0000313" key="7">
    <source>
        <dbReference type="Proteomes" id="UP000237839"/>
    </source>
</evidence>
<dbReference type="PANTHER" id="PTHR45138">
    <property type="entry name" value="REGULATORY COMPONENTS OF SENSORY TRANSDUCTION SYSTEM"/>
    <property type="match status" value="1"/>
</dbReference>
<dbReference type="Pfam" id="PF00990">
    <property type="entry name" value="GGDEF"/>
    <property type="match status" value="1"/>
</dbReference>
<gene>
    <name evidence="6" type="ORF">S2091_4520</name>
</gene>
<dbReference type="InterPro" id="IPR029787">
    <property type="entry name" value="Nucleotide_cyclase"/>
</dbReference>
<dbReference type="PROSITE" id="PS50887">
    <property type="entry name" value="GGDEF"/>
    <property type="match status" value="1"/>
</dbReference>
<comment type="catalytic activity">
    <reaction evidence="2">
        <text>2 GTP = 3',3'-c-di-GMP + 2 diphosphate</text>
        <dbReference type="Rhea" id="RHEA:24898"/>
        <dbReference type="ChEBI" id="CHEBI:33019"/>
        <dbReference type="ChEBI" id="CHEBI:37565"/>
        <dbReference type="ChEBI" id="CHEBI:58805"/>
        <dbReference type="EC" id="2.7.7.65"/>
    </reaction>
</comment>
<dbReference type="EC" id="2.7.7.65" evidence="1"/>
<feature type="domain" description="GGDEF" evidence="5">
    <location>
        <begin position="491"/>
        <end position="622"/>
    </location>
</feature>
<feature type="compositionally biased region" description="Polar residues" evidence="4">
    <location>
        <begin position="1"/>
        <end position="10"/>
    </location>
</feature>
<protein>
    <recommendedName>
        <fullName evidence="1">diguanylate cyclase</fullName>
        <ecNumber evidence="1">2.7.7.65</ecNumber>
    </recommendedName>
</protein>
<proteinExistence type="predicted"/>
<keyword evidence="3" id="KW-0175">Coiled coil</keyword>
<dbReference type="Gene3D" id="3.30.70.270">
    <property type="match status" value="1"/>
</dbReference>
<dbReference type="SMART" id="SM00267">
    <property type="entry name" value="GGDEF"/>
    <property type="match status" value="1"/>
</dbReference>
<dbReference type="Proteomes" id="UP000237839">
    <property type="component" value="Unassembled WGS sequence"/>
</dbReference>
<comment type="caution">
    <text evidence="6">The sequence shown here is derived from an EMBL/GenBank/DDBJ whole genome shotgun (WGS) entry which is preliminary data.</text>
</comment>
<evidence type="ECO:0000259" key="5">
    <source>
        <dbReference type="PROSITE" id="PS50887"/>
    </source>
</evidence>
<evidence type="ECO:0000256" key="4">
    <source>
        <dbReference type="SAM" id="MobiDB-lite"/>
    </source>
</evidence>
<evidence type="ECO:0000313" key="6">
    <source>
        <dbReference type="EMBL" id="PRC90772.1"/>
    </source>
</evidence>
<keyword evidence="7" id="KW-1185">Reference proteome</keyword>
<feature type="coiled-coil region" evidence="3">
    <location>
        <begin position="433"/>
        <end position="467"/>
    </location>
</feature>
<evidence type="ECO:0000256" key="3">
    <source>
        <dbReference type="SAM" id="Coils"/>
    </source>
</evidence>
<dbReference type="OrthoDB" id="9813903at2"/>
<dbReference type="GO" id="GO:0052621">
    <property type="term" value="F:diguanylate cyclase activity"/>
    <property type="evidence" value="ECO:0007669"/>
    <property type="project" value="UniProtKB-EC"/>
</dbReference>
<dbReference type="FunFam" id="3.30.70.270:FF:000001">
    <property type="entry name" value="Diguanylate cyclase domain protein"/>
    <property type="match status" value="1"/>
</dbReference>
<dbReference type="InterPro" id="IPR000160">
    <property type="entry name" value="GGDEF_dom"/>
</dbReference>
<dbReference type="AlphaFoldDB" id="A0A2S9GSS3"/>
<sequence length="622" mass="69093">MVTSNPSKQSPADVARETFRQLSTTRTQPTPEAYKKLYNEIAGITEPIDNSAQLQKNNEELEKILLNLAVSLTLESHEYADIGQRLTVAAEQHKWADYLRGLNEFTEKVFSQIKNIQPQASAATASSKQVVLAAEDSIQTSILKDLLTRTLALALPSLLTTAPELSQESDALAQLLKKAVAEKDFADIGARLKNLCFKIEHLPAPAPSGAAETPISMSLTDDMLIGMLSKLLSQTLGMAVGALLQNEPKLLAATDTLVEEVKAAKSLSEFQRIETRLKDLCYKITLKGDDSSEQLQLLLSLFKLLLENVSSLLDDDNWLHGQVVVIQELIVGEIDHRALLEATKSLKEVIYKQGVLKDSIDQNKISVKQLMNLFVDRLSVFANTTGEYHEKITAYSSKITHNTSPEVINEVLDSLLVDTLHVQSEARQSHQLMVNAQQEVLDAQTRISELEKKLADMSEQVQKDQLTGSLNRRGLDEILEREAARADRRNIQLCFGMLDIDNFKKINDTFGHITGDGALVHLVNIIKKTLRSMDVVARYGGEEFAIIMPETTLKDAAETLVRLQRELTKHFFMAGNEQILITFSAGVAERHPLEGLETLIKRADKAMYEAKNTGKNRVITAT</sequence>
<reference evidence="6 7" key="1">
    <citation type="submission" date="2018-02" db="EMBL/GenBank/DDBJ databases">
        <title>Solimicrobium silvestre gen. nov., sp. nov., isolated from alpine forest soil.</title>
        <authorList>
            <person name="Margesin R."/>
            <person name="Albuquerque L."/>
            <person name="Zhang D.-C."/>
            <person name="Froufe H.J.C."/>
            <person name="Severino R."/>
            <person name="Roxo I."/>
            <person name="Egas C."/>
            <person name="Da Costa M.S."/>
        </authorList>
    </citation>
    <scope>NUCLEOTIDE SEQUENCE [LARGE SCALE GENOMIC DNA]</scope>
    <source>
        <strain evidence="6 7">S20-91</strain>
    </source>
</reference>
<dbReference type="CDD" id="cd01949">
    <property type="entry name" value="GGDEF"/>
    <property type="match status" value="1"/>
</dbReference>
<dbReference type="PANTHER" id="PTHR45138:SF9">
    <property type="entry name" value="DIGUANYLATE CYCLASE DGCM-RELATED"/>
    <property type="match status" value="1"/>
</dbReference>
<name>A0A2S9GSS3_9BURK</name>